<evidence type="ECO:0000256" key="1">
    <source>
        <dbReference type="SAM" id="MobiDB-lite"/>
    </source>
</evidence>
<proteinExistence type="predicted"/>
<evidence type="ECO:0000259" key="2">
    <source>
        <dbReference type="Pfam" id="PF13519"/>
    </source>
</evidence>
<dbReference type="InterPro" id="IPR036465">
    <property type="entry name" value="vWFA_dom_sf"/>
</dbReference>
<feature type="compositionally biased region" description="Basic and acidic residues" evidence="1">
    <location>
        <begin position="267"/>
        <end position="276"/>
    </location>
</feature>
<gene>
    <name evidence="3" type="ORF">HPF_08465</name>
</gene>
<reference evidence="3 4" key="1">
    <citation type="submission" date="2019-03" db="EMBL/GenBank/DDBJ databases">
        <authorList>
            <person name="Sebastian G."/>
            <person name="Baumann P."/>
            <person name="Ruckert C."/>
            <person name="Kalinowski J."/>
            <person name="Nebel B."/>
            <person name="Takors R."/>
            <person name="Blombach B."/>
        </authorList>
    </citation>
    <scope>NUCLEOTIDE SEQUENCE [LARGE SCALE GENOMIC DNA]</scope>
    <source>
        <strain evidence="3 4">DSM 1084</strain>
    </source>
</reference>
<dbReference type="PANTHER" id="PTHR36846:SF1">
    <property type="entry name" value="PROTEIN VIAA"/>
    <property type="match status" value="1"/>
</dbReference>
<dbReference type="EMBL" id="CP037867">
    <property type="protein sequence ID" value="QBM27715.1"/>
    <property type="molecule type" value="Genomic_DNA"/>
</dbReference>
<feature type="domain" description="VWFA" evidence="2">
    <location>
        <begin position="299"/>
        <end position="403"/>
    </location>
</feature>
<dbReference type="GO" id="GO:0005829">
    <property type="term" value="C:cytosol"/>
    <property type="evidence" value="ECO:0007669"/>
    <property type="project" value="TreeGrafter"/>
</dbReference>
<name>A0A4P6WZA4_HYDPS</name>
<sequence>MKAPADRPYHHLDGIARELWRWSVVCSGGTAEARLAQAAPWHDALLAGRLPDAALDLGDPEAVAPLRRLLTELDLLALTQGNTSLTRQMQQSLLWHLDSLIERPANETRAEAIARMADEFRENWTLQRQGWEEAMSLLKSLGDPSHLNWDDLKGQLNRREWADARRIGDLLERLPALAQFIDGVGRRQLAAHQPLARTATPQAQAVDQAAPRPTDDDERRPEPTAVDGVHRSRALARMTGSESLNLTHPVLRRLWRARFAEAQLLTYDDRAREPRPNPRPQPEGAAARQHEAPLGHGPLIVCLDTSGSMQGAPENVAKACVLQALRSAHAGDRACRLLAFGGPGELLERPLTRDAAGLDALLDLMGQAFDGGTDVQTPIERAIEQVQQQGWQDADVLIVSDGEFGLTSATLAALRQAKERLGLRVHGILIGDRETIGLVEICDALHWVRDWRRYGAASGAAAEGFSPVHSRSLTAMYFPNAIRR</sequence>
<evidence type="ECO:0000313" key="4">
    <source>
        <dbReference type="Proteomes" id="UP000293912"/>
    </source>
</evidence>
<feature type="region of interest" description="Disordered" evidence="1">
    <location>
        <begin position="196"/>
        <end position="234"/>
    </location>
</feature>
<dbReference type="KEGG" id="hpse:HPF_08465"/>
<dbReference type="AlphaFoldDB" id="A0A4P6WZA4"/>
<accession>A0A4P6WZA4</accession>
<dbReference type="Gene3D" id="3.40.50.410">
    <property type="entry name" value="von Willebrand factor, type A domain"/>
    <property type="match status" value="1"/>
</dbReference>
<dbReference type="RefSeq" id="WP_133156315.1">
    <property type="nucleotide sequence ID" value="NZ_CP037867.1"/>
</dbReference>
<keyword evidence="4" id="KW-1185">Reference proteome</keyword>
<dbReference type="InterPro" id="IPR002035">
    <property type="entry name" value="VWF_A"/>
</dbReference>
<organism evidence="3 4">
    <name type="scientific">Hydrogenophaga pseudoflava</name>
    <name type="common">Pseudomonas carboxydoflava</name>
    <dbReference type="NCBI Taxonomy" id="47421"/>
    <lineage>
        <taxon>Bacteria</taxon>
        <taxon>Pseudomonadati</taxon>
        <taxon>Pseudomonadota</taxon>
        <taxon>Betaproteobacteria</taxon>
        <taxon>Burkholderiales</taxon>
        <taxon>Comamonadaceae</taxon>
        <taxon>Hydrogenophaga</taxon>
    </lineage>
</organism>
<protein>
    <recommendedName>
        <fullName evidence="2">VWFA domain-containing protein</fullName>
    </recommendedName>
</protein>
<feature type="region of interest" description="Disordered" evidence="1">
    <location>
        <begin position="267"/>
        <end position="290"/>
    </location>
</feature>
<dbReference type="Pfam" id="PF13519">
    <property type="entry name" value="VWA_2"/>
    <property type="match status" value="1"/>
</dbReference>
<dbReference type="Proteomes" id="UP000293912">
    <property type="component" value="Chromosome"/>
</dbReference>
<feature type="compositionally biased region" description="Basic and acidic residues" evidence="1">
    <location>
        <begin position="213"/>
        <end position="222"/>
    </location>
</feature>
<dbReference type="SUPFAM" id="SSF53300">
    <property type="entry name" value="vWA-like"/>
    <property type="match status" value="1"/>
</dbReference>
<evidence type="ECO:0000313" key="3">
    <source>
        <dbReference type="EMBL" id="QBM27715.1"/>
    </source>
</evidence>
<dbReference type="PANTHER" id="PTHR36846">
    <property type="entry name" value="PROTEIN VIAA"/>
    <property type="match status" value="1"/>
</dbReference>